<dbReference type="Gene3D" id="2.40.128.110">
    <property type="entry name" value="Lipid/polyisoprenoid-binding, YceI-like"/>
    <property type="match status" value="1"/>
</dbReference>
<protein>
    <recommendedName>
        <fullName evidence="1">Lipid/polyisoprenoid-binding YceI-like domain-containing protein</fullName>
    </recommendedName>
</protein>
<gene>
    <name evidence="2" type="ORF">MNBD_GAMMA01-828</name>
</gene>
<dbReference type="AlphaFoldDB" id="A0A3B0VQD9"/>
<dbReference type="Pfam" id="PF04264">
    <property type="entry name" value="YceI"/>
    <property type="match status" value="1"/>
</dbReference>
<feature type="domain" description="Lipid/polyisoprenoid-binding YceI-like" evidence="1">
    <location>
        <begin position="20"/>
        <end position="155"/>
    </location>
</feature>
<dbReference type="EMBL" id="UOEW01000360">
    <property type="protein sequence ID" value="VAW42403.1"/>
    <property type="molecule type" value="Genomic_DNA"/>
</dbReference>
<sequence length="157" mass="17287">MKLKTLLLSIAFSTSAFSADYKIDIEGMHASVLFKISHLGISWLRGGFDKFEGSFSYDADKPNDSKIIMNVDTSSVNSNHAERDSHLRAEGLLNTDKFPKASFISESFDWTNASTGIVVGKFTLHGVEKTVSMAIKKNGEGKDPWGGYRVGFEGVRQ</sequence>
<evidence type="ECO:0000313" key="2">
    <source>
        <dbReference type="EMBL" id="VAW42403.1"/>
    </source>
</evidence>
<dbReference type="InterPro" id="IPR007372">
    <property type="entry name" value="Lipid/polyisoprenoid-bd_YceI"/>
</dbReference>
<reference evidence="2" key="1">
    <citation type="submission" date="2018-06" db="EMBL/GenBank/DDBJ databases">
        <authorList>
            <person name="Zhirakovskaya E."/>
        </authorList>
    </citation>
    <scope>NUCLEOTIDE SEQUENCE</scope>
</reference>
<proteinExistence type="predicted"/>
<accession>A0A3B0VQD9</accession>
<dbReference type="PANTHER" id="PTHR34406">
    <property type="entry name" value="PROTEIN YCEI"/>
    <property type="match status" value="1"/>
</dbReference>
<dbReference type="PANTHER" id="PTHR34406:SF1">
    <property type="entry name" value="PROTEIN YCEI"/>
    <property type="match status" value="1"/>
</dbReference>
<name>A0A3B0VQD9_9ZZZZ</name>
<dbReference type="SMART" id="SM00867">
    <property type="entry name" value="YceI"/>
    <property type="match status" value="1"/>
</dbReference>
<dbReference type="InterPro" id="IPR036761">
    <property type="entry name" value="TTHA0802/YceI-like_sf"/>
</dbReference>
<evidence type="ECO:0000259" key="1">
    <source>
        <dbReference type="SMART" id="SM00867"/>
    </source>
</evidence>
<organism evidence="2">
    <name type="scientific">hydrothermal vent metagenome</name>
    <dbReference type="NCBI Taxonomy" id="652676"/>
    <lineage>
        <taxon>unclassified sequences</taxon>
        <taxon>metagenomes</taxon>
        <taxon>ecological metagenomes</taxon>
    </lineage>
</organism>
<dbReference type="SUPFAM" id="SSF101874">
    <property type="entry name" value="YceI-like"/>
    <property type="match status" value="1"/>
</dbReference>